<dbReference type="CDD" id="cd09117">
    <property type="entry name" value="PLDc_Bfil_DEXD_like"/>
    <property type="match status" value="1"/>
</dbReference>
<dbReference type="InterPro" id="IPR019065">
    <property type="entry name" value="RE_NgoFVII_N"/>
</dbReference>
<proteinExistence type="predicted"/>
<dbReference type="Gene3D" id="3.30.870.10">
    <property type="entry name" value="Endonuclease Chain A"/>
    <property type="match status" value="1"/>
</dbReference>
<protein>
    <recommendedName>
        <fullName evidence="1">Restriction endonuclease type II NgoFVII N-terminal domain-containing protein</fullName>
    </recommendedName>
</protein>
<evidence type="ECO:0000313" key="3">
    <source>
        <dbReference type="Proteomes" id="UP000190409"/>
    </source>
</evidence>
<reference evidence="2 3" key="1">
    <citation type="submission" date="2017-01" db="EMBL/GenBank/DDBJ databases">
        <title>Complete Genome Sequence of Dolosigranulum pigrum isolated from a Patient with interstitial lung disease.</title>
        <authorList>
            <person name="Mukhopadhyay R."/>
            <person name="Joaquin J."/>
            <person name="Hogue R."/>
            <person name="Fitzgerald S."/>
            <person name="Jospin G."/>
            <person name="Eisen J.A."/>
            <person name="Chaturvedi V."/>
        </authorList>
    </citation>
    <scope>NUCLEOTIDE SEQUENCE [LARGE SCALE GENOMIC DNA]</scope>
    <source>
        <strain evidence="2 3">15S00348</strain>
    </source>
</reference>
<organism evidence="2 3">
    <name type="scientific">Dolosigranulum pigrum</name>
    <dbReference type="NCBI Taxonomy" id="29394"/>
    <lineage>
        <taxon>Bacteria</taxon>
        <taxon>Bacillati</taxon>
        <taxon>Bacillota</taxon>
        <taxon>Bacilli</taxon>
        <taxon>Lactobacillales</taxon>
        <taxon>Carnobacteriaceae</taxon>
        <taxon>Dolosigranulum</taxon>
    </lineage>
</organism>
<sequence>MLYDENLYQHTFKQHLPASNLLKIISGFASPSFTRRVLDEFKHVKIELYIGMTQQGLSQTTRQAFTTLYTDYPDRLKVYYQYKSDPTHIKLYEICYNNNSLCIFVGSANFTVNGFERYRELLTVIYDDTNRLFEKQRERSLEATDKRVSSVIPVIDEMEDENLEADDFIKDNQKKMHPGTWLNDQFREYHYIRHPFSTFSKGYVDVDNYIEIPLVLPSDNLSKGINAGLYGKEAYLSETGGFSFANFFGEDLNKLVKFQCDDGQLLTGIVEPRRSNRLKFLPSIYDYIAQRIGIVKNQLITIKKLDQYGRRTIKIFKIDEQEYGLDFSNEE</sequence>
<evidence type="ECO:0000259" key="1">
    <source>
        <dbReference type="Pfam" id="PF09565"/>
    </source>
</evidence>
<feature type="domain" description="Restriction endonuclease type II NgoFVII N-terminal" evidence="1">
    <location>
        <begin position="10"/>
        <end position="129"/>
    </location>
</feature>
<accession>A0A1S8KP00</accession>
<dbReference type="Pfam" id="PF09565">
    <property type="entry name" value="RE_NgoFVII"/>
    <property type="match status" value="1"/>
</dbReference>
<gene>
    <name evidence="2" type="ORF">BWX42_06815</name>
</gene>
<dbReference type="SUPFAM" id="SSF56024">
    <property type="entry name" value="Phospholipase D/nuclease"/>
    <property type="match status" value="1"/>
</dbReference>
<name>A0A1S8KP00_9LACT</name>
<dbReference type="Proteomes" id="UP000190409">
    <property type="component" value="Unassembled WGS sequence"/>
</dbReference>
<comment type="caution">
    <text evidence="2">The sequence shown here is derived from an EMBL/GenBank/DDBJ whole genome shotgun (WGS) entry which is preliminary data.</text>
</comment>
<dbReference type="AlphaFoldDB" id="A0A1S8KP00"/>
<evidence type="ECO:0000313" key="2">
    <source>
        <dbReference type="EMBL" id="OOL81468.1"/>
    </source>
</evidence>
<dbReference type="EMBL" id="MUYF01000003">
    <property type="protein sequence ID" value="OOL81468.1"/>
    <property type="molecule type" value="Genomic_DNA"/>
</dbReference>